<proteinExistence type="predicted"/>
<evidence type="ECO:0000313" key="2">
    <source>
        <dbReference type="Proteomes" id="UP000016487"/>
    </source>
</evidence>
<reference evidence="1" key="2">
    <citation type="submission" date="2015-03" db="EMBL/GenBank/DDBJ databases">
        <title>Genome sequence of Pseudoalteromonas citrea.</title>
        <authorList>
            <person name="Xie B.-B."/>
            <person name="Rong J.-C."/>
            <person name="Qin Q.-L."/>
            <person name="Zhang Y.-Z."/>
        </authorList>
    </citation>
    <scope>NUCLEOTIDE SEQUENCE</scope>
    <source>
        <strain evidence="1">DSM 8771</strain>
    </source>
</reference>
<dbReference type="AlphaFoldDB" id="A0AAD4ALS9"/>
<dbReference type="EMBL" id="AHBZ03000012">
    <property type="protein sequence ID" value="KAF7775067.1"/>
    <property type="molecule type" value="Genomic_DNA"/>
</dbReference>
<organism evidence="1 2">
    <name type="scientific">Pseudoalteromonas citrea</name>
    <dbReference type="NCBI Taxonomy" id="43655"/>
    <lineage>
        <taxon>Bacteria</taxon>
        <taxon>Pseudomonadati</taxon>
        <taxon>Pseudomonadota</taxon>
        <taxon>Gammaproteobacteria</taxon>
        <taxon>Alteromonadales</taxon>
        <taxon>Pseudoalteromonadaceae</taxon>
        <taxon>Pseudoalteromonas</taxon>
    </lineage>
</organism>
<accession>A0AAD4ALS9</accession>
<dbReference type="Proteomes" id="UP000016487">
    <property type="component" value="Unassembled WGS sequence"/>
</dbReference>
<gene>
    <name evidence="1" type="ORF">PCIT_a1166</name>
</gene>
<sequence length="38" mass="4360">MSLVSLNNKNMIILINLNYNFVDDGWVNNAVISVFSMR</sequence>
<evidence type="ECO:0000313" key="1">
    <source>
        <dbReference type="EMBL" id="KAF7775067.1"/>
    </source>
</evidence>
<comment type="caution">
    <text evidence="1">The sequence shown here is derived from an EMBL/GenBank/DDBJ whole genome shotgun (WGS) entry which is preliminary data.</text>
</comment>
<name>A0AAD4ALS9_9GAMM</name>
<protein>
    <submittedName>
        <fullName evidence="1">Uncharacterized protein</fullName>
    </submittedName>
</protein>
<reference evidence="1" key="1">
    <citation type="journal article" date="2012" name="J. Bacteriol.">
        <title>Genome sequences of type strains of seven species of the marine bacterium Pseudoalteromonas.</title>
        <authorList>
            <person name="Xie B.B."/>
            <person name="Shu Y.L."/>
            <person name="Qin Q.L."/>
            <person name="Rong J.C."/>
            <person name="Zhang X.Y."/>
            <person name="Chen X.L."/>
            <person name="Shi M."/>
            <person name="He H.L."/>
            <person name="Zhou B.C."/>
            <person name="Zhang Y.Z."/>
        </authorList>
    </citation>
    <scope>NUCLEOTIDE SEQUENCE</scope>
    <source>
        <strain evidence="1">DSM 8771</strain>
    </source>
</reference>